<evidence type="ECO:0000313" key="2">
    <source>
        <dbReference type="Proteomes" id="UP000775547"/>
    </source>
</evidence>
<evidence type="ECO:0000313" key="1">
    <source>
        <dbReference type="EMBL" id="KAG5633664.1"/>
    </source>
</evidence>
<feature type="non-terminal residue" evidence="1">
    <location>
        <position position="1"/>
    </location>
</feature>
<sequence length="89" mass="9905">RIKDLRPAGFDLDMLDSELALMALIRALPEEYSNFTLSLLLQDKLDKATVQQAFVTEETHRHCHAQDFASAIAMAAAAQNVPYTVCNLL</sequence>
<name>A0A9P7FN25_9AGAR</name>
<reference evidence="1" key="1">
    <citation type="submission" date="2020-07" db="EMBL/GenBank/DDBJ databases">
        <authorList>
            <person name="Nieuwenhuis M."/>
            <person name="Van De Peppel L.J.J."/>
        </authorList>
    </citation>
    <scope>NUCLEOTIDE SEQUENCE</scope>
    <source>
        <strain evidence="1">AP01</strain>
        <tissue evidence="1">Mycelium</tissue>
    </source>
</reference>
<protein>
    <submittedName>
        <fullName evidence="1">Uncharacterized protein</fullName>
    </submittedName>
</protein>
<proteinExistence type="predicted"/>
<reference evidence="1" key="2">
    <citation type="submission" date="2021-10" db="EMBL/GenBank/DDBJ databases">
        <title>Phylogenomics reveals ancestral predisposition of the termite-cultivated fungus Termitomyces towards a domesticated lifestyle.</title>
        <authorList>
            <person name="Auxier B."/>
            <person name="Grum-Grzhimaylo A."/>
            <person name="Cardenas M.E."/>
            <person name="Lodge J.D."/>
            <person name="Laessoe T."/>
            <person name="Pedersen O."/>
            <person name="Smith M.E."/>
            <person name="Kuyper T.W."/>
            <person name="Franco-Molano E.A."/>
            <person name="Baroni T.J."/>
            <person name="Aanen D.K."/>
        </authorList>
    </citation>
    <scope>NUCLEOTIDE SEQUENCE</scope>
    <source>
        <strain evidence="1">AP01</strain>
        <tissue evidence="1">Mycelium</tissue>
    </source>
</reference>
<dbReference type="AlphaFoldDB" id="A0A9P7FN25"/>
<keyword evidence="2" id="KW-1185">Reference proteome</keyword>
<dbReference type="Proteomes" id="UP000775547">
    <property type="component" value="Unassembled WGS sequence"/>
</dbReference>
<comment type="caution">
    <text evidence="1">The sequence shown here is derived from an EMBL/GenBank/DDBJ whole genome shotgun (WGS) entry which is preliminary data.</text>
</comment>
<organism evidence="1 2">
    <name type="scientific">Asterophora parasitica</name>
    <dbReference type="NCBI Taxonomy" id="117018"/>
    <lineage>
        <taxon>Eukaryota</taxon>
        <taxon>Fungi</taxon>
        <taxon>Dikarya</taxon>
        <taxon>Basidiomycota</taxon>
        <taxon>Agaricomycotina</taxon>
        <taxon>Agaricomycetes</taxon>
        <taxon>Agaricomycetidae</taxon>
        <taxon>Agaricales</taxon>
        <taxon>Tricholomatineae</taxon>
        <taxon>Lyophyllaceae</taxon>
        <taxon>Asterophora</taxon>
    </lineage>
</organism>
<accession>A0A9P7FN25</accession>
<dbReference type="OrthoDB" id="3223501at2759"/>
<dbReference type="EMBL" id="JABCKV010004760">
    <property type="protein sequence ID" value="KAG5633664.1"/>
    <property type="molecule type" value="Genomic_DNA"/>
</dbReference>
<gene>
    <name evidence="1" type="ORF">DXG03_006830</name>
</gene>